<proteinExistence type="predicted"/>
<dbReference type="InterPro" id="IPR044926">
    <property type="entry name" value="RGS_subdomain_2"/>
</dbReference>
<comment type="caution">
    <text evidence="3">The sequence shown here is derived from an EMBL/GenBank/DDBJ whole genome shotgun (WGS) entry which is preliminary data.</text>
</comment>
<dbReference type="Gene3D" id="1.10.167.10">
    <property type="entry name" value="Regulator of G-protein Signalling 4, domain 2"/>
    <property type="match status" value="1"/>
</dbReference>
<dbReference type="PANTHER" id="PTHR10845:SF259">
    <property type="entry name" value="RGS DOMAIN-CONTAINING PROTEIN-RELATED"/>
    <property type="match status" value="1"/>
</dbReference>
<dbReference type="Proteomes" id="UP001175271">
    <property type="component" value="Unassembled WGS sequence"/>
</dbReference>
<feature type="compositionally biased region" description="Polar residues" evidence="1">
    <location>
        <begin position="20"/>
        <end position="33"/>
    </location>
</feature>
<evidence type="ECO:0000313" key="4">
    <source>
        <dbReference type="Proteomes" id="UP001175271"/>
    </source>
</evidence>
<feature type="region of interest" description="Disordered" evidence="1">
    <location>
        <begin position="54"/>
        <end position="103"/>
    </location>
</feature>
<feature type="compositionally biased region" description="Basic and acidic residues" evidence="1">
    <location>
        <begin position="585"/>
        <end position="598"/>
    </location>
</feature>
<dbReference type="PROSITE" id="PS50132">
    <property type="entry name" value="RGS"/>
    <property type="match status" value="1"/>
</dbReference>
<organism evidence="3 4">
    <name type="scientific">Steinernema hermaphroditum</name>
    <dbReference type="NCBI Taxonomy" id="289476"/>
    <lineage>
        <taxon>Eukaryota</taxon>
        <taxon>Metazoa</taxon>
        <taxon>Ecdysozoa</taxon>
        <taxon>Nematoda</taxon>
        <taxon>Chromadorea</taxon>
        <taxon>Rhabditida</taxon>
        <taxon>Tylenchina</taxon>
        <taxon>Panagrolaimomorpha</taxon>
        <taxon>Strongyloidoidea</taxon>
        <taxon>Steinernematidae</taxon>
        <taxon>Steinernema</taxon>
    </lineage>
</organism>
<dbReference type="InterPro" id="IPR036305">
    <property type="entry name" value="RGS_sf"/>
</dbReference>
<evidence type="ECO:0000256" key="1">
    <source>
        <dbReference type="SAM" id="MobiDB-lite"/>
    </source>
</evidence>
<accession>A0AA39HG26</accession>
<dbReference type="Pfam" id="PF00615">
    <property type="entry name" value="RGS"/>
    <property type="match status" value="1"/>
</dbReference>
<dbReference type="FunFam" id="1.10.167.10:FF:000001">
    <property type="entry name" value="Putative regulator of g-protein signaling 12"/>
    <property type="match status" value="1"/>
</dbReference>
<keyword evidence="4" id="KW-1185">Reference proteome</keyword>
<sequence>MADPVRLNLHTYNLPPPGYNLSNDSSQATFDSTFDESSNAGVFHDITTSESEITRYPGHYQYQRPRPYRYESSEPRYPKRSYHSSTRIDDHSSDDSSGDELYSPKGLSMLEEEYSPIPKDNSENVPPCPPLKIGQIPVFRPQMTSTKSNLPRTNVAVTPRGGRVRTSQRPSMRPTSLYSMGTMGLGFEKRFSLECSPKMAKKYGLPPQIAKAYGLIGLINLSIEINCERVKVKLWDADYFLDKSVPQVTSKIEVGLKSKTRRTIRSAYTDIQTGTNQPQFDQTLRLHLDERNFQHDRLYIRCHVQPPYEDSWTQLGCMTFSLRKLDGKRLRGDSEGYFLLKSEKGEKTHFALKNIKHTTFYGGLANDQSAGTASSSLSTRSCSPVKMIMNENDWPRHHQGHHLPLGGPSGDAAVLQAPLQAHHAFHRQIPSCGSAPRGHGLTAPMYYHYNPRHRQNIPAASSGGVHGLLASPPPIQIAPNANRLYNQLDSETSGSSNNSLDDPRSRYHGQYRYTIPSISTTSDSCSEFSTEVSDPSRHLDMQMLYAPGPAGVSEVEEPLTSQEETKDHGPVRRVASFTYSPPGTSDRHNKRAVEEKKTKPSITKKISSFFSKELTSSTSQLHPGQEEIRSWSVSLENLLKHKAGIHYLKQHMQHQVCDENIDFWKECEEYKKMKEGKKAQQRAHQIYNEYVSENATRQVNLEAEVRKATQAALEAGPKPDTFSLAQAKIELLMSQGPYASFLQSPIYLGLLKSNSDDAKSSQSA</sequence>
<dbReference type="EMBL" id="JAUCMV010000004">
    <property type="protein sequence ID" value="KAK0405205.1"/>
    <property type="molecule type" value="Genomic_DNA"/>
</dbReference>
<feature type="region of interest" description="Disordered" evidence="1">
    <location>
        <begin position="142"/>
        <end position="177"/>
    </location>
</feature>
<dbReference type="AlphaFoldDB" id="A0AA39HG26"/>
<gene>
    <name evidence="3" type="ORF">QR680_017854</name>
</gene>
<evidence type="ECO:0000313" key="3">
    <source>
        <dbReference type="EMBL" id="KAK0405205.1"/>
    </source>
</evidence>
<feature type="compositionally biased region" description="Low complexity" evidence="1">
    <location>
        <begin position="55"/>
        <end position="65"/>
    </location>
</feature>
<feature type="compositionally biased region" description="Polar residues" evidence="1">
    <location>
        <begin position="142"/>
        <end position="156"/>
    </location>
</feature>
<protein>
    <recommendedName>
        <fullName evidence="2">RGS domain-containing protein</fullName>
    </recommendedName>
</protein>
<feature type="compositionally biased region" description="Basic and acidic residues" evidence="1">
    <location>
        <begin position="68"/>
        <end position="77"/>
    </location>
</feature>
<feature type="region of interest" description="Disordered" evidence="1">
    <location>
        <begin position="578"/>
        <end position="598"/>
    </location>
</feature>
<feature type="compositionally biased region" description="Polar residues" evidence="1">
    <location>
        <begin position="487"/>
        <end position="500"/>
    </location>
</feature>
<dbReference type="InterPro" id="IPR016137">
    <property type="entry name" value="RGS"/>
</dbReference>
<dbReference type="PRINTS" id="PR01301">
    <property type="entry name" value="RGSPROTEIN"/>
</dbReference>
<dbReference type="SMART" id="SM00315">
    <property type="entry name" value="RGS"/>
    <property type="match status" value="1"/>
</dbReference>
<dbReference type="SUPFAM" id="SSF48097">
    <property type="entry name" value="Regulator of G-protein signaling, RGS"/>
    <property type="match status" value="1"/>
</dbReference>
<dbReference type="PANTHER" id="PTHR10845">
    <property type="entry name" value="REGULATOR OF G PROTEIN SIGNALING"/>
    <property type="match status" value="1"/>
</dbReference>
<reference evidence="3" key="1">
    <citation type="submission" date="2023-06" db="EMBL/GenBank/DDBJ databases">
        <title>Genomic analysis of the entomopathogenic nematode Steinernema hermaphroditum.</title>
        <authorList>
            <person name="Schwarz E.M."/>
            <person name="Heppert J.K."/>
            <person name="Baniya A."/>
            <person name="Schwartz H.T."/>
            <person name="Tan C.-H."/>
            <person name="Antoshechkin I."/>
            <person name="Sternberg P.W."/>
            <person name="Goodrich-Blair H."/>
            <person name="Dillman A.R."/>
        </authorList>
    </citation>
    <scope>NUCLEOTIDE SEQUENCE</scope>
    <source>
        <strain evidence="3">PS9179</strain>
        <tissue evidence="3">Whole animal</tissue>
    </source>
</reference>
<name>A0AA39HG26_9BILA</name>
<feature type="region of interest" description="Disordered" evidence="1">
    <location>
        <begin position="487"/>
        <end position="507"/>
    </location>
</feature>
<feature type="region of interest" description="Disordered" evidence="1">
    <location>
        <begin position="14"/>
        <end position="33"/>
    </location>
</feature>
<evidence type="ECO:0000259" key="2">
    <source>
        <dbReference type="PROSITE" id="PS50132"/>
    </source>
</evidence>
<feature type="compositionally biased region" description="Polar residues" evidence="1">
    <location>
        <begin position="165"/>
        <end position="177"/>
    </location>
</feature>
<feature type="domain" description="RGS" evidence="2">
    <location>
        <begin position="634"/>
        <end position="751"/>
    </location>
</feature>